<dbReference type="SUPFAM" id="SSF51735">
    <property type="entry name" value="NAD(P)-binding Rossmann-fold domains"/>
    <property type="match status" value="1"/>
</dbReference>
<dbReference type="PANTHER" id="PTHR43157">
    <property type="entry name" value="PHOSPHATIDYLINOSITOL-GLYCAN BIOSYNTHESIS CLASS F PROTEIN-RELATED"/>
    <property type="match status" value="1"/>
</dbReference>
<dbReference type="GO" id="GO:0016491">
    <property type="term" value="F:oxidoreductase activity"/>
    <property type="evidence" value="ECO:0007669"/>
    <property type="project" value="UniProtKB-KW"/>
</dbReference>
<evidence type="ECO:0000313" key="2">
    <source>
        <dbReference type="EMBL" id="PTB47129.1"/>
    </source>
</evidence>
<gene>
    <name evidence="2" type="ORF">M441DRAFT_42842</name>
</gene>
<dbReference type="InterPro" id="IPR002347">
    <property type="entry name" value="SDR_fam"/>
</dbReference>
<dbReference type="PANTHER" id="PTHR43157:SF31">
    <property type="entry name" value="PHOSPHATIDYLINOSITOL-GLYCAN BIOSYNTHESIS CLASS F PROTEIN"/>
    <property type="match status" value="1"/>
</dbReference>
<dbReference type="InterPro" id="IPR036291">
    <property type="entry name" value="NAD(P)-bd_dom_sf"/>
</dbReference>
<organism evidence="2 3">
    <name type="scientific">Trichoderma asperellum (strain ATCC 204424 / CBS 433.97 / NBRC 101777)</name>
    <dbReference type="NCBI Taxonomy" id="1042311"/>
    <lineage>
        <taxon>Eukaryota</taxon>
        <taxon>Fungi</taxon>
        <taxon>Dikarya</taxon>
        <taxon>Ascomycota</taxon>
        <taxon>Pezizomycotina</taxon>
        <taxon>Sordariomycetes</taxon>
        <taxon>Hypocreomycetidae</taxon>
        <taxon>Hypocreales</taxon>
        <taxon>Hypocreaceae</taxon>
        <taxon>Trichoderma</taxon>
    </lineage>
</organism>
<evidence type="ECO:0008006" key="4">
    <source>
        <dbReference type="Google" id="ProtNLM"/>
    </source>
</evidence>
<evidence type="ECO:0000256" key="1">
    <source>
        <dbReference type="ARBA" id="ARBA00023002"/>
    </source>
</evidence>
<protein>
    <recommendedName>
        <fullName evidence="4">Ketoreductase (KR) domain-containing protein</fullName>
    </recommendedName>
</protein>
<dbReference type="STRING" id="1042311.A0A2T3ZQQ0"/>
<sequence>MATAADSQVILSSEFILSKYGESLAGKTILITGVAGDSIAGELAVQVSSANPSTLILTARAESRVEPIVAKIKAKNPTVNVRFLKIDLSNLSDVRRAAKDLSDVPKIDHLVAVAGVMMPPFAKTVDGVESQFAVNYLANFLLVKELLPKVRAAAPKSSIVICGSSAMRSGVVNFDDINYNDGKDYDPRAGYGQSNAARSIFAKLLAEKLQGENIRVFSIDPGAVASGLQRHFTPEFIDMIKALRESGEPLRDLDGRSVTLPPFTGASEGAATLITAMIDPTIEESNGAYLHNNAVADEELTSHVLNRDNWPKLWALSEKLIGEPFDI</sequence>
<keyword evidence="1" id="KW-0560">Oxidoreductase</keyword>
<dbReference type="Gene3D" id="3.40.50.720">
    <property type="entry name" value="NAD(P)-binding Rossmann-like Domain"/>
    <property type="match status" value="1"/>
</dbReference>
<reference evidence="2 3" key="1">
    <citation type="submission" date="2016-07" db="EMBL/GenBank/DDBJ databases">
        <title>Multiple horizontal gene transfer events from other fungi enriched the ability of initially mycotrophic Trichoderma (Ascomycota) to feed on dead plant biomass.</title>
        <authorList>
            <consortium name="DOE Joint Genome Institute"/>
            <person name="Aerts A."/>
            <person name="Atanasova L."/>
            <person name="Chenthamara K."/>
            <person name="Zhang J."/>
            <person name="Grujic M."/>
            <person name="Henrissat B."/>
            <person name="Kuo A."/>
            <person name="Salamov A."/>
            <person name="Lipzen A."/>
            <person name="Labutti K."/>
            <person name="Barry K."/>
            <person name="Miao Y."/>
            <person name="Rahimi M.J."/>
            <person name="Shen Q."/>
            <person name="Grigoriev I.V."/>
            <person name="Kubicek C.P."/>
            <person name="Druzhinina I.S."/>
        </authorList>
    </citation>
    <scope>NUCLEOTIDE SEQUENCE [LARGE SCALE GENOMIC DNA]</scope>
    <source>
        <strain evidence="2 3">CBS 433.97</strain>
    </source>
</reference>
<accession>A0A2T3ZQQ0</accession>
<dbReference type="Pfam" id="PF00106">
    <property type="entry name" value="adh_short"/>
    <property type="match status" value="1"/>
</dbReference>
<dbReference type="OrthoDB" id="191139at2759"/>
<dbReference type="Proteomes" id="UP000240493">
    <property type="component" value="Unassembled WGS sequence"/>
</dbReference>
<keyword evidence="3" id="KW-1185">Reference proteome</keyword>
<name>A0A2T3ZQQ0_TRIA4</name>
<evidence type="ECO:0000313" key="3">
    <source>
        <dbReference type="Proteomes" id="UP000240493"/>
    </source>
</evidence>
<dbReference type="EMBL" id="KZ679256">
    <property type="protein sequence ID" value="PTB47129.1"/>
    <property type="molecule type" value="Genomic_DNA"/>
</dbReference>
<proteinExistence type="predicted"/>
<dbReference type="AlphaFoldDB" id="A0A2T3ZQQ0"/>